<proteinExistence type="predicted"/>
<keyword evidence="1" id="KW-1133">Transmembrane helix</keyword>
<dbReference type="KEGG" id="pcor:KS4_04530"/>
<protein>
    <submittedName>
        <fullName evidence="2">Uncharacterized protein</fullName>
    </submittedName>
</protein>
<accession>A0A517YQD5</accession>
<dbReference type="Proteomes" id="UP000317369">
    <property type="component" value="Chromosome"/>
</dbReference>
<dbReference type="AlphaFoldDB" id="A0A517YQD5"/>
<gene>
    <name evidence="2" type="ORF">KS4_04530</name>
</gene>
<evidence type="ECO:0000256" key="1">
    <source>
        <dbReference type="SAM" id="Phobius"/>
    </source>
</evidence>
<dbReference type="RefSeq" id="WP_145073994.1">
    <property type="nucleotide sequence ID" value="NZ_CP036425.1"/>
</dbReference>
<organism evidence="2 3">
    <name type="scientific">Poriferisphaera corsica</name>
    <dbReference type="NCBI Taxonomy" id="2528020"/>
    <lineage>
        <taxon>Bacteria</taxon>
        <taxon>Pseudomonadati</taxon>
        <taxon>Planctomycetota</taxon>
        <taxon>Phycisphaerae</taxon>
        <taxon>Phycisphaerales</taxon>
        <taxon>Phycisphaeraceae</taxon>
        <taxon>Poriferisphaera</taxon>
    </lineage>
</organism>
<evidence type="ECO:0000313" key="3">
    <source>
        <dbReference type="Proteomes" id="UP000317369"/>
    </source>
</evidence>
<feature type="transmembrane region" description="Helical" evidence="1">
    <location>
        <begin position="51"/>
        <end position="73"/>
    </location>
</feature>
<reference evidence="2 3" key="1">
    <citation type="submission" date="2019-02" db="EMBL/GenBank/DDBJ databases">
        <title>Deep-cultivation of Planctomycetes and their phenomic and genomic characterization uncovers novel biology.</title>
        <authorList>
            <person name="Wiegand S."/>
            <person name="Jogler M."/>
            <person name="Boedeker C."/>
            <person name="Pinto D."/>
            <person name="Vollmers J."/>
            <person name="Rivas-Marin E."/>
            <person name="Kohn T."/>
            <person name="Peeters S.H."/>
            <person name="Heuer A."/>
            <person name="Rast P."/>
            <person name="Oberbeckmann S."/>
            <person name="Bunk B."/>
            <person name="Jeske O."/>
            <person name="Meyerdierks A."/>
            <person name="Storesund J.E."/>
            <person name="Kallscheuer N."/>
            <person name="Luecker S."/>
            <person name="Lage O.M."/>
            <person name="Pohl T."/>
            <person name="Merkel B.J."/>
            <person name="Hornburger P."/>
            <person name="Mueller R.-W."/>
            <person name="Bruemmer F."/>
            <person name="Labrenz M."/>
            <person name="Spormann A.M."/>
            <person name="Op den Camp H."/>
            <person name="Overmann J."/>
            <person name="Amann R."/>
            <person name="Jetten M.S.M."/>
            <person name="Mascher T."/>
            <person name="Medema M.H."/>
            <person name="Devos D.P."/>
            <person name="Kaster A.-K."/>
            <person name="Ovreas L."/>
            <person name="Rohde M."/>
            <person name="Galperin M.Y."/>
            <person name="Jogler C."/>
        </authorList>
    </citation>
    <scope>NUCLEOTIDE SEQUENCE [LARGE SCALE GENOMIC DNA]</scope>
    <source>
        <strain evidence="2 3">KS4</strain>
    </source>
</reference>
<sequence length="152" mass="16850">MKQLQNKQWLVVLSLLVISSIVAMVFSYQLLDLIYGNIEGTGSEQMRASALIGSMVGAWIGVTVSGAVTIVAFGKTRWVFVVQRVLLGLLCVFSLYGLIGFLVKGWQSHLAYYIPGYIVFGIGVVAFLYLQRIPKRQIDDLGFEKIRSKDAV</sequence>
<evidence type="ECO:0000313" key="2">
    <source>
        <dbReference type="EMBL" id="QDU32421.1"/>
    </source>
</evidence>
<feature type="transmembrane region" description="Helical" evidence="1">
    <location>
        <begin position="9"/>
        <end position="31"/>
    </location>
</feature>
<name>A0A517YQD5_9BACT</name>
<dbReference type="EMBL" id="CP036425">
    <property type="protein sequence ID" value="QDU32421.1"/>
    <property type="molecule type" value="Genomic_DNA"/>
</dbReference>
<keyword evidence="3" id="KW-1185">Reference proteome</keyword>
<feature type="transmembrane region" description="Helical" evidence="1">
    <location>
        <begin position="85"/>
        <end position="104"/>
    </location>
</feature>
<keyword evidence="1" id="KW-0812">Transmembrane</keyword>
<keyword evidence="1" id="KW-0472">Membrane</keyword>
<feature type="transmembrane region" description="Helical" evidence="1">
    <location>
        <begin position="110"/>
        <end position="130"/>
    </location>
</feature>